<evidence type="ECO:0008006" key="2">
    <source>
        <dbReference type="Google" id="ProtNLM"/>
    </source>
</evidence>
<reference evidence="1" key="1">
    <citation type="submission" date="2013-11" db="EMBL/GenBank/DDBJ databases">
        <title>The Genome Sequence of Phytophthora parasitica CJ02B3.</title>
        <authorList>
            <consortium name="The Broad Institute Genomics Platform"/>
            <person name="Russ C."/>
            <person name="Tyler B."/>
            <person name="Panabieres F."/>
            <person name="Shan W."/>
            <person name="Tripathy S."/>
            <person name="Grunwald N."/>
            <person name="Machado M."/>
            <person name="Johnson C.S."/>
            <person name="Arredondo F."/>
            <person name="Hong C."/>
            <person name="Coffey M."/>
            <person name="Young S.K."/>
            <person name="Zeng Q."/>
            <person name="Gargeya S."/>
            <person name="Fitzgerald M."/>
            <person name="Abouelleil A."/>
            <person name="Alvarado L."/>
            <person name="Chapman S.B."/>
            <person name="Gainer-Dewar J."/>
            <person name="Goldberg J."/>
            <person name="Griggs A."/>
            <person name="Gujja S."/>
            <person name="Hansen M."/>
            <person name="Howarth C."/>
            <person name="Imamovic A."/>
            <person name="Ireland A."/>
            <person name="Larimer J."/>
            <person name="McCowan C."/>
            <person name="Murphy C."/>
            <person name="Pearson M."/>
            <person name="Poon T.W."/>
            <person name="Priest M."/>
            <person name="Roberts A."/>
            <person name="Saif S."/>
            <person name="Shea T."/>
            <person name="Sykes S."/>
            <person name="Wortman J."/>
            <person name="Nusbaum C."/>
            <person name="Birren B."/>
        </authorList>
    </citation>
    <scope>NUCLEOTIDE SEQUENCE [LARGE SCALE GENOMIC DNA]</scope>
    <source>
        <strain evidence="1">CJ02B3</strain>
    </source>
</reference>
<organism evidence="1">
    <name type="scientific">Phytophthora nicotianae</name>
    <name type="common">Potato buckeye rot agent</name>
    <name type="synonym">Phytophthora parasitica</name>
    <dbReference type="NCBI Taxonomy" id="4792"/>
    <lineage>
        <taxon>Eukaryota</taxon>
        <taxon>Sar</taxon>
        <taxon>Stramenopiles</taxon>
        <taxon>Oomycota</taxon>
        <taxon>Peronosporomycetes</taxon>
        <taxon>Peronosporales</taxon>
        <taxon>Peronosporaceae</taxon>
        <taxon>Phytophthora</taxon>
    </lineage>
</organism>
<dbReference type="AlphaFoldDB" id="W2HHN0"/>
<gene>
    <name evidence="1" type="ORF">L915_02817</name>
</gene>
<proteinExistence type="predicted"/>
<dbReference type="EMBL" id="KI684730">
    <property type="protein sequence ID" value="ETK94075.1"/>
    <property type="molecule type" value="Genomic_DNA"/>
</dbReference>
<sequence length="158" mass="18260">MKNAEIVKQKKEAGYKNLITHLRSHHDGFEFDAEECMKKNCQPISTMLVHKDAADTYGWVKLIALKNFPFSHVEDPIIRSSVRYKSMARMTVLKKMTALVEVLYLKIASELYREKIALVFDGFTDSVEHAIAIFFRHKKGPSISGIFAFSRRKFNDCR</sequence>
<evidence type="ECO:0000313" key="1">
    <source>
        <dbReference type="EMBL" id="ETK94075.1"/>
    </source>
</evidence>
<dbReference type="VEuPathDB" id="FungiDB:PPTG_07608"/>
<name>W2HHN0_PHYNI</name>
<dbReference type="Proteomes" id="UP000053236">
    <property type="component" value="Unassembled WGS sequence"/>
</dbReference>
<protein>
    <recommendedName>
        <fullName evidence="2">DUF659 domain-containing protein</fullName>
    </recommendedName>
</protein>
<accession>W2HHN0</accession>